<name>A0A0V0H7E2_SOLCH</name>
<accession>A0A0V0H7E2</accession>
<sequence>MEKEKKSKNNFKTYFYSYIVSIYFLKKGQNVFKLCEMNKSALRLYLEVCKFLVPTWKGYVSTVLPA</sequence>
<organism evidence="1">
    <name type="scientific">Solanum chacoense</name>
    <name type="common">Chaco potato</name>
    <dbReference type="NCBI Taxonomy" id="4108"/>
    <lineage>
        <taxon>Eukaryota</taxon>
        <taxon>Viridiplantae</taxon>
        <taxon>Streptophyta</taxon>
        <taxon>Embryophyta</taxon>
        <taxon>Tracheophyta</taxon>
        <taxon>Spermatophyta</taxon>
        <taxon>Magnoliopsida</taxon>
        <taxon>eudicotyledons</taxon>
        <taxon>Gunneridae</taxon>
        <taxon>Pentapetalae</taxon>
        <taxon>asterids</taxon>
        <taxon>lamiids</taxon>
        <taxon>Solanales</taxon>
        <taxon>Solanaceae</taxon>
        <taxon>Solanoideae</taxon>
        <taxon>Solaneae</taxon>
        <taxon>Solanum</taxon>
    </lineage>
</organism>
<evidence type="ECO:0000313" key="1">
    <source>
        <dbReference type="EMBL" id="JAP15387.1"/>
    </source>
</evidence>
<dbReference type="EMBL" id="GEDG01025240">
    <property type="protein sequence ID" value="JAP15387.1"/>
    <property type="molecule type" value="Transcribed_RNA"/>
</dbReference>
<protein>
    <submittedName>
        <fullName evidence="1">Putative ovule protein</fullName>
    </submittedName>
</protein>
<proteinExistence type="predicted"/>
<reference evidence="1" key="1">
    <citation type="submission" date="2015-12" db="EMBL/GenBank/DDBJ databases">
        <title>Gene expression during late stages of embryo sac development: a critical building block for successful pollen-pistil interactions.</title>
        <authorList>
            <person name="Liu Y."/>
            <person name="Joly V."/>
            <person name="Sabar M."/>
            <person name="Matton D.P."/>
        </authorList>
    </citation>
    <scope>NUCLEOTIDE SEQUENCE</scope>
</reference>
<dbReference type="AlphaFoldDB" id="A0A0V0H7E2"/>